<organism evidence="2 3">
    <name type="scientific">Plectus sambesii</name>
    <dbReference type="NCBI Taxonomy" id="2011161"/>
    <lineage>
        <taxon>Eukaryota</taxon>
        <taxon>Metazoa</taxon>
        <taxon>Ecdysozoa</taxon>
        <taxon>Nematoda</taxon>
        <taxon>Chromadorea</taxon>
        <taxon>Plectida</taxon>
        <taxon>Plectina</taxon>
        <taxon>Plectoidea</taxon>
        <taxon>Plectidae</taxon>
        <taxon>Plectus</taxon>
    </lineage>
</organism>
<evidence type="ECO:0000313" key="3">
    <source>
        <dbReference type="WBParaSite" id="PSAMB.scaffold218size64478.g3699.t1"/>
    </source>
</evidence>
<name>A0A914VP54_9BILA</name>
<protein>
    <submittedName>
        <fullName evidence="3">Uncharacterized protein</fullName>
    </submittedName>
</protein>
<feature type="region of interest" description="Disordered" evidence="1">
    <location>
        <begin position="1"/>
        <end position="85"/>
    </location>
</feature>
<reference evidence="3" key="1">
    <citation type="submission" date="2022-11" db="UniProtKB">
        <authorList>
            <consortium name="WormBaseParasite"/>
        </authorList>
    </citation>
    <scope>IDENTIFICATION</scope>
</reference>
<evidence type="ECO:0000313" key="2">
    <source>
        <dbReference type="Proteomes" id="UP000887566"/>
    </source>
</evidence>
<keyword evidence="2" id="KW-1185">Reference proteome</keyword>
<feature type="compositionally biased region" description="Low complexity" evidence="1">
    <location>
        <begin position="26"/>
        <end position="42"/>
    </location>
</feature>
<proteinExistence type="predicted"/>
<feature type="compositionally biased region" description="Basic and acidic residues" evidence="1">
    <location>
        <begin position="47"/>
        <end position="58"/>
    </location>
</feature>
<dbReference type="Proteomes" id="UP000887566">
    <property type="component" value="Unplaced"/>
</dbReference>
<accession>A0A914VP54</accession>
<evidence type="ECO:0000256" key="1">
    <source>
        <dbReference type="SAM" id="MobiDB-lite"/>
    </source>
</evidence>
<sequence length="157" mass="17276">MGARRTADGRSAFKRRRLRLVPTVEDAAAATADRPSAPSSRSVQIWSERRHDAVEDGRNTPPPTTAQARPLRRRCEQAGRGRHNPIIIGRRRRRKQVGVGSLCGGVGNRATETTTTTTTPHLWWRGAIAGGVRDRASLAVLGPAELRTRQVHQHADK</sequence>
<dbReference type="WBParaSite" id="PSAMB.scaffold218size64478.g3699.t1">
    <property type="protein sequence ID" value="PSAMB.scaffold218size64478.g3699.t1"/>
    <property type="gene ID" value="PSAMB.scaffold218size64478.g3699"/>
</dbReference>
<dbReference type="AlphaFoldDB" id="A0A914VP54"/>